<evidence type="ECO:0000313" key="12">
    <source>
        <dbReference type="EMBL" id="KAJ2000364.1"/>
    </source>
</evidence>
<dbReference type="PANTHER" id="PTHR45745:SF1">
    <property type="entry name" value="PHOSPHOGLUCOMUTASE 2B-RELATED"/>
    <property type="match status" value="1"/>
</dbReference>
<feature type="domain" description="Alpha-D-phosphohexomutase alpha/beta/alpha" evidence="11">
    <location>
        <begin position="9"/>
        <end position="146"/>
    </location>
</feature>
<organism evidence="12 13">
    <name type="scientific">Coemansia thaxteri</name>
    <dbReference type="NCBI Taxonomy" id="2663907"/>
    <lineage>
        <taxon>Eukaryota</taxon>
        <taxon>Fungi</taxon>
        <taxon>Fungi incertae sedis</taxon>
        <taxon>Zoopagomycota</taxon>
        <taxon>Kickxellomycotina</taxon>
        <taxon>Kickxellomycetes</taxon>
        <taxon>Kickxellales</taxon>
        <taxon>Kickxellaceae</taxon>
        <taxon>Coemansia</taxon>
    </lineage>
</organism>
<dbReference type="GO" id="GO:0008973">
    <property type="term" value="F:phosphopentomutase activity"/>
    <property type="evidence" value="ECO:0007669"/>
    <property type="project" value="TreeGrafter"/>
</dbReference>
<dbReference type="FunFam" id="3.40.120.10:FF:000035">
    <property type="entry name" value="Pgm3p"/>
    <property type="match status" value="1"/>
</dbReference>
<keyword evidence="5" id="KW-0313">Glucose metabolism</keyword>
<keyword evidence="8" id="KW-0460">Magnesium</keyword>
<keyword evidence="7" id="KW-0479">Metal-binding</keyword>
<comment type="subcellular location">
    <subcellularLocation>
        <location evidence="2">Cytoplasm</location>
    </subcellularLocation>
</comment>
<evidence type="ECO:0000256" key="5">
    <source>
        <dbReference type="ARBA" id="ARBA00022526"/>
    </source>
</evidence>
<dbReference type="GO" id="GO:0005737">
    <property type="term" value="C:cytoplasm"/>
    <property type="evidence" value="ECO:0007669"/>
    <property type="project" value="UniProtKB-SubCell"/>
</dbReference>
<dbReference type="GO" id="GO:0005634">
    <property type="term" value="C:nucleus"/>
    <property type="evidence" value="ECO:0007669"/>
    <property type="project" value="TreeGrafter"/>
</dbReference>
<keyword evidence="6" id="KW-0597">Phosphoprotein</keyword>
<evidence type="ECO:0000313" key="13">
    <source>
        <dbReference type="Proteomes" id="UP001150907"/>
    </source>
</evidence>
<dbReference type="OrthoDB" id="8300170at2759"/>
<accession>A0A9W8BGP6</accession>
<evidence type="ECO:0000256" key="6">
    <source>
        <dbReference type="ARBA" id="ARBA00022553"/>
    </source>
</evidence>
<dbReference type="GO" id="GO:0006166">
    <property type="term" value="P:purine ribonucleoside salvage"/>
    <property type="evidence" value="ECO:0007669"/>
    <property type="project" value="TreeGrafter"/>
</dbReference>
<comment type="similarity">
    <text evidence="3">Belongs to the phosphohexose mutase family.</text>
</comment>
<evidence type="ECO:0000256" key="1">
    <source>
        <dbReference type="ARBA" id="ARBA00001946"/>
    </source>
</evidence>
<feature type="non-terminal residue" evidence="12">
    <location>
        <position position="197"/>
    </location>
</feature>
<dbReference type="GO" id="GO:0000287">
    <property type="term" value="F:magnesium ion binding"/>
    <property type="evidence" value="ECO:0007669"/>
    <property type="project" value="InterPro"/>
</dbReference>
<dbReference type="InterPro" id="IPR016066">
    <property type="entry name" value="A-D-PHexomutase_CS"/>
</dbReference>
<dbReference type="SUPFAM" id="SSF53738">
    <property type="entry name" value="Phosphoglucomutase, first 3 domains"/>
    <property type="match status" value="1"/>
</dbReference>
<protein>
    <recommendedName>
        <fullName evidence="11">Alpha-D-phosphohexomutase alpha/beta/alpha domain-containing protein</fullName>
    </recommendedName>
</protein>
<name>A0A9W8BGP6_9FUNG</name>
<reference evidence="12" key="1">
    <citation type="submission" date="2022-07" db="EMBL/GenBank/DDBJ databases">
        <title>Phylogenomic reconstructions and comparative analyses of Kickxellomycotina fungi.</title>
        <authorList>
            <person name="Reynolds N.K."/>
            <person name="Stajich J.E."/>
            <person name="Barry K."/>
            <person name="Grigoriev I.V."/>
            <person name="Crous P."/>
            <person name="Smith M.E."/>
        </authorList>
    </citation>
    <scope>NUCLEOTIDE SEQUENCE</scope>
    <source>
        <strain evidence="12">IMI 214461</strain>
    </source>
</reference>
<gene>
    <name evidence="12" type="ORF">H4R26_004651</name>
</gene>
<dbReference type="PANTHER" id="PTHR45745">
    <property type="entry name" value="PHOSPHOMANNOMUTASE 45A"/>
    <property type="match status" value="1"/>
</dbReference>
<dbReference type="Gene3D" id="3.40.120.10">
    <property type="entry name" value="Alpha-D-Glucose-1,6-Bisphosphate, subunit A, domain 3"/>
    <property type="match status" value="1"/>
</dbReference>
<dbReference type="AlphaFoldDB" id="A0A9W8BGP6"/>
<evidence type="ECO:0000256" key="4">
    <source>
        <dbReference type="ARBA" id="ARBA00022490"/>
    </source>
</evidence>
<evidence type="ECO:0000256" key="10">
    <source>
        <dbReference type="ARBA" id="ARBA00023277"/>
    </source>
</evidence>
<dbReference type="Proteomes" id="UP001150907">
    <property type="component" value="Unassembled WGS sequence"/>
</dbReference>
<keyword evidence="13" id="KW-1185">Reference proteome</keyword>
<sequence length="197" mass="21711">MEKLLRNRIEFGTAGLRARMEAGYARLNRLTVIVASQGLAAYVEREVAGAQQRGVVVGHDHRHNSAAFAKLTARAFLDRGFRVFLYPGLGMTPMVPFAVKHLHAACGVMITASHNPKDDNGYKVYWENGAQICPPIDEGIAQSIGEHAEPCNWDTDSVDADPNVQDVTQPMLDAYFAAASRLAVDLEANRRTELRYV</sequence>
<dbReference type="Pfam" id="PF02878">
    <property type="entry name" value="PGM_PMM_I"/>
    <property type="match status" value="1"/>
</dbReference>
<evidence type="ECO:0000256" key="8">
    <source>
        <dbReference type="ARBA" id="ARBA00022842"/>
    </source>
</evidence>
<evidence type="ECO:0000256" key="7">
    <source>
        <dbReference type="ARBA" id="ARBA00022723"/>
    </source>
</evidence>
<evidence type="ECO:0000259" key="11">
    <source>
        <dbReference type="Pfam" id="PF02878"/>
    </source>
</evidence>
<dbReference type="GO" id="GO:0006006">
    <property type="term" value="P:glucose metabolic process"/>
    <property type="evidence" value="ECO:0007669"/>
    <property type="project" value="UniProtKB-KW"/>
</dbReference>
<evidence type="ECO:0000256" key="9">
    <source>
        <dbReference type="ARBA" id="ARBA00023235"/>
    </source>
</evidence>
<evidence type="ECO:0000256" key="3">
    <source>
        <dbReference type="ARBA" id="ARBA00010231"/>
    </source>
</evidence>
<comment type="cofactor">
    <cofactor evidence="1">
        <name>Mg(2+)</name>
        <dbReference type="ChEBI" id="CHEBI:18420"/>
    </cofactor>
</comment>
<dbReference type="InterPro" id="IPR016055">
    <property type="entry name" value="A-D-PHexomutase_a/b/a-I/II/III"/>
</dbReference>
<keyword evidence="9" id="KW-0413">Isomerase</keyword>
<dbReference type="EMBL" id="JANBQF010000543">
    <property type="protein sequence ID" value="KAJ2000364.1"/>
    <property type="molecule type" value="Genomic_DNA"/>
</dbReference>
<proteinExistence type="inferred from homology"/>
<evidence type="ECO:0000256" key="2">
    <source>
        <dbReference type="ARBA" id="ARBA00004496"/>
    </source>
</evidence>
<keyword evidence="10" id="KW-0119">Carbohydrate metabolism</keyword>
<dbReference type="PROSITE" id="PS00710">
    <property type="entry name" value="PGM_PMM"/>
    <property type="match status" value="1"/>
</dbReference>
<comment type="caution">
    <text evidence="12">The sequence shown here is derived from an EMBL/GenBank/DDBJ whole genome shotgun (WGS) entry which is preliminary data.</text>
</comment>
<dbReference type="InterPro" id="IPR005844">
    <property type="entry name" value="A-D-PHexomutase_a/b/a-I"/>
</dbReference>
<keyword evidence="4" id="KW-0963">Cytoplasm</keyword>